<dbReference type="RefSeq" id="WP_008739312.1">
    <property type="nucleotide sequence ID" value="NZ_CP004387.1"/>
</dbReference>
<evidence type="ECO:0000256" key="7">
    <source>
        <dbReference type="ARBA" id="ARBA00022692"/>
    </source>
</evidence>
<dbReference type="KEGG" id="apac:S7S_07075"/>
<proteinExistence type="inferred from homology"/>
<dbReference type="GO" id="GO:0016829">
    <property type="term" value="F:lyase activity"/>
    <property type="evidence" value="ECO:0007669"/>
    <property type="project" value="InterPro"/>
</dbReference>
<dbReference type="AlphaFoldDB" id="A0A0B4XL31"/>
<comment type="subunit">
    <text evidence="5 12">Heterotrimer of an alpha, a beta and a gamma subunit.</text>
</comment>
<protein>
    <recommendedName>
        <fullName evidence="12">Oxaloacetate decarboxylase beta chain</fullName>
        <ecNumber evidence="12">7.2.4.2</ecNumber>
    </recommendedName>
</protein>
<comment type="similarity">
    <text evidence="4 12">Belongs to the GcdB/MmdB/OadB family.</text>
</comment>
<evidence type="ECO:0000256" key="10">
    <source>
        <dbReference type="ARBA" id="ARBA00023136"/>
    </source>
</evidence>
<comment type="cofactor">
    <cofactor evidence="1">
        <name>Na(+)</name>
        <dbReference type="ChEBI" id="CHEBI:29101"/>
    </cofactor>
</comment>
<comment type="catalytic activity">
    <reaction evidence="11 12">
        <text>oxaloacetate + 2 Na(+)(in) + H(+) = pyruvate + 2 Na(+)(out) + CO2</text>
        <dbReference type="Rhea" id="RHEA:57724"/>
        <dbReference type="ChEBI" id="CHEBI:15361"/>
        <dbReference type="ChEBI" id="CHEBI:15378"/>
        <dbReference type="ChEBI" id="CHEBI:16452"/>
        <dbReference type="ChEBI" id="CHEBI:16526"/>
        <dbReference type="ChEBI" id="CHEBI:29101"/>
        <dbReference type="EC" id="7.2.4.2"/>
    </reaction>
</comment>
<dbReference type="PANTHER" id="PTHR35806:SF1">
    <property type="entry name" value="OXALOACETATE DECARBOXYLASE BETA CHAIN 2"/>
    <property type="match status" value="1"/>
</dbReference>
<feature type="transmembrane region" description="Helical" evidence="13">
    <location>
        <begin position="404"/>
        <end position="431"/>
    </location>
</feature>
<dbReference type="STRING" id="391936.S7S_07075"/>
<keyword evidence="8" id="KW-1278">Translocase</keyword>
<keyword evidence="12" id="KW-0813">Transport</keyword>
<evidence type="ECO:0000256" key="11">
    <source>
        <dbReference type="ARBA" id="ARBA00048176"/>
    </source>
</evidence>
<evidence type="ECO:0000256" key="12">
    <source>
        <dbReference type="PIRNR" id="PIRNR015658"/>
    </source>
</evidence>
<dbReference type="HOGENOM" id="CLU_036168_0_0_6"/>
<dbReference type="Pfam" id="PF03977">
    <property type="entry name" value="OAD_beta"/>
    <property type="match status" value="1"/>
</dbReference>
<dbReference type="GO" id="GO:0006814">
    <property type="term" value="P:sodium ion transport"/>
    <property type="evidence" value="ECO:0007669"/>
    <property type="project" value="UniProtKB-UniRule"/>
</dbReference>
<feature type="transmembrane region" description="Helical" evidence="13">
    <location>
        <begin position="219"/>
        <end position="246"/>
    </location>
</feature>
<comment type="subcellular location">
    <subcellularLocation>
        <location evidence="3">Cell membrane</location>
        <topology evidence="3">Multi-pass membrane protein</topology>
    </subcellularLocation>
</comment>
<keyword evidence="6 12" id="KW-1003">Cell membrane</keyword>
<dbReference type="OrthoDB" id="9783838at2"/>
<keyword evidence="15" id="KW-1185">Reference proteome</keyword>
<dbReference type="PANTHER" id="PTHR35806">
    <property type="entry name" value="OXALOACETATE DECARBOXYLASE BETA CHAIN 2"/>
    <property type="match status" value="1"/>
</dbReference>
<evidence type="ECO:0000256" key="13">
    <source>
        <dbReference type="SAM" id="Phobius"/>
    </source>
</evidence>
<sequence length="432" mass="44651">MNGLEKLWLSTGLHHIEAGQAIMILVCLVLLYLAIVRKFEPLLLVPIGFGGLMANIPVAGLAESAVSQALNLGGDALVAQMAQMLGASAELATKELYAAYQAAEPALRAQVHELALDANYSDGLLYLIYTVGLTTGVFPLLIFMGVGAMTDFGPLLANPRTLLLGAAAQIGIFAALLGALALNGLGLDFSLAQAASIGIIGGADGPTAIYVTTRLAPELLGAVAVAAYSYMALVPLIQPPIIRLLTTRKEREIRMEQLRPVSRAEKIMFPILLLLLVALLLPDAAPLLGMFCFGNLMKESGVVSRLVETTSNALINVVTIMLGLAVGAKLSAEGFLVPETLGILALGLAAFCIGTATGVLMGKLMNLLSSSKINPIIGAAGVSAVPMAARVANKVGLEANPQNFLLMHAMGPNVAGVIGSAVAAGILLNFVG</sequence>
<evidence type="ECO:0000256" key="1">
    <source>
        <dbReference type="ARBA" id="ARBA00001959"/>
    </source>
</evidence>
<evidence type="ECO:0000256" key="3">
    <source>
        <dbReference type="ARBA" id="ARBA00004651"/>
    </source>
</evidence>
<keyword evidence="12" id="KW-0406">Ion transport</keyword>
<feature type="transmembrane region" description="Helical" evidence="13">
    <location>
        <begin position="311"/>
        <end position="328"/>
    </location>
</feature>
<dbReference type="InterPro" id="IPR005661">
    <property type="entry name" value="OadB_MmdB"/>
</dbReference>
<comment type="function">
    <text evidence="2 12">Catalyzes the decarboxylation of oxaloacetate coupled to Na(+) translocation.</text>
</comment>
<dbReference type="EC" id="7.2.4.2" evidence="12"/>
<evidence type="ECO:0000256" key="9">
    <source>
        <dbReference type="ARBA" id="ARBA00022989"/>
    </source>
</evidence>
<dbReference type="EMBL" id="CP004387">
    <property type="protein sequence ID" value="AJD47831.1"/>
    <property type="molecule type" value="Genomic_DNA"/>
</dbReference>
<keyword evidence="10 12" id="KW-0472">Membrane</keyword>
<keyword evidence="12" id="KW-0915">Sodium</keyword>
<evidence type="ECO:0000256" key="8">
    <source>
        <dbReference type="ARBA" id="ARBA00022967"/>
    </source>
</evidence>
<organism evidence="14 15">
    <name type="scientific">Isoalcanivorax pacificus W11-5</name>
    <dbReference type="NCBI Taxonomy" id="391936"/>
    <lineage>
        <taxon>Bacteria</taxon>
        <taxon>Pseudomonadati</taxon>
        <taxon>Pseudomonadota</taxon>
        <taxon>Gammaproteobacteria</taxon>
        <taxon>Oceanospirillales</taxon>
        <taxon>Alcanivoracaceae</taxon>
        <taxon>Isoalcanivorax</taxon>
    </lineage>
</organism>
<feature type="transmembrane region" description="Helical" evidence="13">
    <location>
        <begin position="161"/>
        <end position="182"/>
    </location>
</feature>
<feature type="transmembrane region" description="Helical" evidence="13">
    <location>
        <begin position="340"/>
        <end position="361"/>
    </location>
</feature>
<keyword evidence="12" id="KW-0739">Sodium transport</keyword>
<dbReference type="NCBIfam" id="TIGR01109">
    <property type="entry name" value="Na_pump_decarbB"/>
    <property type="match status" value="1"/>
</dbReference>
<evidence type="ECO:0000256" key="4">
    <source>
        <dbReference type="ARBA" id="ARBA00010924"/>
    </source>
</evidence>
<keyword evidence="9 13" id="KW-1133">Transmembrane helix</keyword>
<dbReference type="GO" id="GO:0005886">
    <property type="term" value="C:plasma membrane"/>
    <property type="evidence" value="ECO:0007669"/>
    <property type="project" value="UniProtKB-SubCell"/>
</dbReference>
<evidence type="ECO:0000256" key="2">
    <source>
        <dbReference type="ARBA" id="ARBA00003002"/>
    </source>
</evidence>
<evidence type="ECO:0000256" key="5">
    <source>
        <dbReference type="ARBA" id="ARBA00011869"/>
    </source>
</evidence>
<dbReference type="Proteomes" id="UP000006764">
    <property type="component" value="Chromosome"/>
</dbReference>
<feature type="transmembrane region" description="Helical" evidence="13">
    <location>
        <begin position="12"/>
        <end position="35"/>
    </location>
</feature>
<dbReference type="GO" id="GO:0015451">
    <property type="term" value="F:decarboxylation-driven active transmembrane transporter activity"/>
    <property type="evidence" value="ECO:0007669"/>
    <property type="project" value="UniProtKB-EC"/>
</dbReference>
<reference evidence="14 15" key="1">
    <citation type="journal article" date="2012" name="J. Bacteriol.">
        <title>Genome sequence of an alkane-degrading bacterium, Alcanivorax pacificus type strain W11-5, isolated from deep sea sediment.</title>
        <authorList>
            <person name="Lai Q."/>
            <person name="Shao Z."/>
        </authorList>
    </citation>
    <scope>NUCLEOTIDE SEQUENCE [LARGE SCALE GENOMIC DNA]</scope>
    <source>
        <strain evidence="14 15">W11-5</strain>
    </source>
</reference>
<feature type="transmembrane region" description="Helical" evidence="13">
    <location>
        <begin position="42"/>
        <end position="62"/>
    </location>
</feature>
<dbReference type="PIRSF" id="PIRSF015658">
    <property type="entry name" value="MmdB_OadB"/>
    <property type="match status" value="1"/>
</dbReference>
<accession>A0A0B4XL31</accession>
<name>A0A0B4XL31_9GAMM</name>
<feature type="transmembrane region" description="Helical" evidence="13">
    <location>
        <begin position="126"/>
        <end position="149"/>
    </location>
</feature>
<evidence type="ECO:0000256" key="6">
    <source>
        <dbReference type="ARBA" id="ARBA00022475"/>
    </source>
</evidence>
<gene>
    <name evidence="14" type="ORF">S7S_07075</name>
</gene>
<evidence type="ECO:0000313" key="14">
    <source>
        <dbReference type="EMBL" id="AJD47831.1"/>
    </source>
</evidence>
<evidence type="ECO:0000313" key="15">
    <source>
        <dbReference type="Proteomes" id="UP000006764"/>
    </source>
</evidence>
<keyword evidence="7 13" id="KW-0812">Transmembrane</keyword>
<feature type="transmembrane region" description="Helical" evidence="13">
    <location>
        <begin position="267"/>
        <end position="291"/>
    </location>
</feature>